<accession>A0A3M7PA01</accession>
<comment type="caution">
    <text evidence="1">The sequence shown here is derived from an EMBL/GenBank/DDBJ whole genome shotgun (WGS) entry which is preliminary data.</text>
</comment>
<evidence type="ECO:0000313" key="2">
    <source>
        <dbReference type="Proteomes" id="UP000276133"/>
    </source>
</evidence>
<dbReference type="AlphaFoldDB" id="A0A3M7PA01"/>
<dbReference type="Proteomes" id="UP000276133">
    <property type="component" value="Unassembled WGS sequence"/>
</dbReference>
<keyword evidence="2" id="KW-1185">Reference proteome</keyword>
<name>A0A3M7PA01_BRAPC</name>
<sequence>MIQIKGMKNQKINSPITRFGIIGSNLPKFLIHLSIEIVPEKKRPKPEQRVHLLRFASAILFPLDQTPLAKLAVQLLRKAVLLQQSKRRMMKRYEVLGLSETGAQRRLFIEHVISRVVSRSGRVRALSLASPLLSAHCLIEHPANVHLERRVSAVASLALVRGARLGRPRFLHHRIKPRLLSGHISGVSFRSFRLFQIFTGPSVKLAVLAALNRAHVTHQLLKRHGLVGQRAHSQRRPCLVALRTLHRFELLPGHQVDSLVHHVLLAGRQVLFVEEEAVVDLLGEIGRDFGTRPLLLHRFAASRRRLRDDQQLLDRLVVAVGRKVRVGLGSGGDLLVELEALVDFGLFFTRPVPLRPHLDPVYGVAFGRAGRQQSGKKGRLSFFYVNGLSFVWRRSSGRVHPLERVGASAHKVLGRVSVVFELQFVGLFHRLPDHMFVQAQALDPLEAGDQRQIDEAVRVHF</sequence>
<protein>
    <submittedName>
        <fullName evidence="1">Uncharacterized protein</fullName>
    </submittedName>
</protein>
<organism evidence="1 2">
    <name type="scientific">Brachionus plicatilis</name>
    <name type="common">Marine rotifer</name>
    <name type="synonym">Brachionus muelleri</name>
    <dbReference type="NCBI Taxonomy" id="10195"/>
    <lineage>
        <taxon>Eukaryota</taxon>
        <taxon>Metazoa</taxon>
        <taxon>Spiralia</taxon>
        <taxon>Gnathifera</taxon>
        <taxon>Rotifera</taxon>
        <taxon>Eurotatoria</taxon>
        <taxon>Monogononta</taxon>
        <taxon>Pseudotrocha</taxon>
        <taxon>Ploima</taxon>
        <taxon>Brachionidae</taxon>
        <taxon>Brachionus</taxon>
    </lineage>
</organism>
<evidence type="ECO:0000313" key="1">
    <source>
        <dbReference type="EMBL" id="RMZ95862.1"/>
    </source>
</evidence>
<reference evidence="1 2" key="1">
    <citation type="journal article" date="2018" name="Sci. Rep.">
        <title>Genomic signatures of local adaptation to the degree of environmental predictability in rotifers.</title>
        <authorList>
            <person name="Franch-Gras L."/>
            <person name="Hahn C."/>
            <person name="Garcia-Roger E.M."/>
            <person name="Carmona M.J."/>
            <person name="Serra M."/>
            <person name="Gomez A."/>
        </authorList>
    </citation>
    <scope>NUCLEOTIDE SEQUENCE [LARGE SCALE GENOMIC DNA]</scope>
    <source>
        <strain evidence="1">HYR1</strain>
    </source>
</reference>
<gene>
    <name evidence="1" type="ORF">BpHYR1_004558</name>
</gene>
<dbReference type="EMBL" id="REGN01012328">
    <property type="protein sequence ID" value="RMZ95862.1"/>
    <property type="molecule type" value="Genomic_DNA"/>
</dbReference>
<proteinExistence type="predicted"/>